<keyword evidence="11" id="KW-1185">Reference proteome</keyword>
<proteinExistence type="predicted"/>
<feature type="transmembrane region" description="Helical" evidence="8">
    <location>
        <begin position="171"/>
        <end position="188"/>
    </location>
</feature>
<name>K6YQ44_9ALTE</name>
<feature type="transmembrane region" description="Helical" evidence="8">
    <location>
        <begin position="340"/>
        <end position="361"/>
    </location>
</feature>
<dbReference type="GO" id="GO:0005886">
    <property type="term" value="C:plasma membrane"/>
    <property type="evidence" value="ECO:0007669"/>
    <property type="project" value="UniProtKB-SubCell"/>
</dbReference>
<feature type="transmembrane region" description="Helical" evidence="8">
    <location>
        <begin position="299"/>
        <end position="319"/>
    </location>
</feature>
<feature type="transmembrane region" description="Helical" evidence="8">
    <location>
        <begin position="273"/>
        <end position="293"/>
    </location>
</feature>
<feature type="transmembrane region" description="Helical" evidence="8">
    <location>
        <begin position="17"/>
        <end position="40"/>
    </location>
</feature>
<sequence length="395" mass="43066">MPADSASINQASSRVNLILLGITYLLYFGQLGILVPYLGIFLDGRGFSSQQIGELFALITIARILGPNLWASMADKSGKGLSILRLGSFLTFATFCCVFWLDGFWGLTFAFGLMMMFWTAVLPQLEVLTLNCVASDPSRYSLIRLWGSVGFIVLTVITGVGIDFTSSEAPIFISAVVLLCLFISTLFIRENQSDSAHSSSQSSIWGKAKTTPFILFMLSAIFLQVSFGTYYGFFALYTRDLGYSGQTTGILLGLAVAAEIGIFLVAGRLMKLFGIKWVLFASIILTAVRWYVLADAAEWLWVLILSQVLHAFSFGLHHAAAIKFIHEYFGKAFQSRGQALYISISFGIGGAVGNYVSGYLWQQGAGAYNAFVFSALTALVSGAFLLAVKGKEMTR</sequence>
<dbReference type="InterPro" id="IPR026032">
    <property type="entry name" value="HcaT-like"/>
</dbReference>
<dbReference type="InterPro" id="IPR024989">
    <property type="entry name" value="MFS_assoc_dom"/>
</dbReference>
<evidence type="ECO:0000256" key="5">
    <source>
        <dbReference type="ARBA" id="ARBA00022692"/>
    </source>
</evidence>
<dbReference type="PIRSF" id="PIRSF004925">
    <property type="entry name" value="HcaT"/>
    <property type="match status" value="1"/>
</dbReference>
<dbReference type="PANTHER" id="PTHR23522">
    <property type="entry name" value="BLL5896 PROTEIN"/>
    <property type="match status" value="1"/>
</dbReference>
<evidence type="ECO:0000256" key="8">
    <source>
        <dbReference type="SAM" id="Phobius"/>
    </source>
</evidence>
<dbReference type="EMBL" id="BAEN01000021">
    <property type="protein sequence ID" value="GAC13445.1"/>
    <property type="molecule type" value="Genomic_DNA"/>
</dbReference>
<feature type="transmembrane region" description="Helical" evidence="8">
    <location>
        <begin position="249"/>
        <end position="266"/>
    </location>
</feature>
<dbReference type="eggNOG" id="COG2814">
    <property type="taxonomic scope" value="Bacteria"/>
</dbReference>
<keyword evidence="4" id="KW-0997">Cell inner membrane</keyword>
<accession>K6YQ44</accession>
<evidence type="ECO:0000256" key="1">
    <source>
        <dbReference type="ARBA" id="ARBA00004429"/>
    </source>
</evidence>
<evidence type="ECO:0000256" key="4">
    <source>
        <dbReference type="ARBA" id="ARBA00022519"/>
    </source>
</evidence>
<feature type="transmembrane region" description="Helical" evidence="8">
    <location>
        <begin position="213"/>
        <end position="237"/>
    </location>
</feature>
<feature type="transmembrane region" description="Helical" evidence="8">
    <location>
        <begin position="367"/>
        <end position="388"/>
    </location>
</feature>
<evidence type="ECO:0000256" key="7">
    <source>
        <dbReference type="ARBA" id="ARBA00023136"/>
    </source>
</evidence>
<gene>
    <name evidence="10" type="primary">hcaT</name>
    <name evidence="10" type="ORF">GLIP_0800</name>
</gene>
<dbReference type="PROSITE" id="PS50850">
    <property type="entry name" value="MFS"/>
    <property type="match status" value="1"/>
</dbReference>
<dbReference type="Pfam" id="PF12832">
    <property type="entry name" value="MFS_1_like"/>
    <property type="match status" value="1"/>
</dbReference>
<dbReference type="Gene3D" id="1.20.1250.20">
    <property type="entry name" value="MFS general substrate transporter like domains"/>
    <property type="match status" value="2"/>
</dbReference>
<keyword evidence="2" id="KW-0813">Transport</keyword>
<feature type="transmembrane region" description="Helical" evidence="8">
    <location>
        <begin position="145"/>
        <end position="165"/>
    </location>
</feature>
<dbReference type="AlphaFoldDB" id="K6YQ44"/>
<evidence type="ECO:0000256" key="3">
    <source>
        <dbReference type="ARBA" id="ARBA00022475"/>
    </source>
</evidence>
<dbReference type="Proteomes" id="UP000006334">
    <property type="component" value="Unassembled WGS sequence"/>
</dbReference>
<comment type="caution">
    <text evidence="10">The sequence shown here is derived from an EMBL/GenBank/DDBJ whole genome shotgun (WGS) entry which is preliminary data.</text>
</comment>
<dbReference type="GO" id="GO:0030395">
    <property type="term" value="F:lactose binding"/>
    <property type="evidence" value="ECO:0007669"/>
    <property type="project" value="TreeGrafter"/>
</dbReference>
<feature type="domain" description="Major facilitator superfamily (MFS) profile" evidence="9">
    <location>
        <begin position="212"/>
        <end position="395"/>
    </location>
</feature>
<organism evidence="10 11">
    <name type="scientific">Aliiglaciecola lipolytica E3</name>
    <dbReference type="NCBI Taxonomy" id="1127673"/>
    <lineage>
        <taxon>Bacteria</taxon>
        <taxon>Pseudomonadati</taxon>
        <taxon>Pseudomonadota</taxon>
        <taxon>Gammaproteobacteria</taxon>
        <taxon>Alteromonadales</taxon>
        <taxon>Alteromonadaceae</taxon>
        <taxon>Aliiglaciecola</taxon>
    </lineage>
</organism>
<evidence type="ECO:0000256" key="2">
    <source>
        <dbReference type="ARBA" id="ARBA00022448"/>
    </source>
</evidence>
<keyword evidence="3" id="KW-1003">Cell membrane</keyword>
<dbReference type="InterPro" id="IPR036259">
    <property type="entry name" value="MFS_trans_sf"/>
</dbReference>
<feature type="transmembrane region" description="Helical" evidence="8">
    <location>
        <begin position="107"/>
        <end position="133"/>
    </location>
</feature>
<dbReference type="SUPFAM" id="SSF103473">
    <property type="entry name" value="MFS general substrate transporter"/>
    <property type="match status" value="1"/>
</dbReference>
<keyword evidence="6 8" id="KW-1133">Transmembrane helix</keyword>
<dbReference type="NCBIfam" id="NF037955">
    <property type="entry name" value="mfs"/>
    <property type="match status" value="1"/>
</dbReference>
<dbReference type="RefSeq" id="WP_008843262.1">
    <property type="nucleotide sequence ID" value="NZ_BAEN01000021.1"/>
</dbReference>
<feature type="transmembrane region" description="Helical" evidence="8">
    <location>
        <begin position="52"/>
        <end position="71"/>
    </location>
</feature>
<feature type="transmembrane region" description="Helical" evidence="8">
    <location>
        <begin position="83"/>
        <end position="101"/>
    </location>
</feature>
<keyword evidence="5 8" id="KW-0812">Transmembrane</keyword>
<protein>
    <submittedName>
        <fullName evidence="10">MFS transporter, PPP family, 3-phenylpropionic acid transporter</fullName>
    </submittedName>
</protein>
<dbReference type="InterPro" id="IPR020846">
    <property type="entry name" value="MFS_dom"/>
</dbReference>
<comment type="subcellular location">
    <subcellularLocation>
        <location evidence="1">Cell inner membrane</location>
        <topology evidence="1">Multi-pass membrane protein</topology>
    </subcellularLocation>
</comment>
<dbReference type="STRING" id="1127673.GLIP_0800"/>
<evidence type="ECO:0000313" key="10">
    <source>
        <dbReference type="EMBL" id="GAC13445.1"/>
    </source>
</evidence>
<dbReference type="GO" id="GO:0015528">
    <property type="term" value="F:lactose:proton symporter activity"/>
    <property type="evidence" value="ECO:0007669"/>
    <property type="project" value="TreeGrafter"/>
</dbReference>
<evidence type="ECO:0000259" key="9">
    <source>
        <dbReference type="PROSITE" id="PS50850"/>
    </source>
</evidence>
<reference evidence="10 11" key="1">
    <citation type="journal article" date="2017" name="Antonie Van Leeuwenhoek">
        <title>Rhizobium rhizosphaerae sp. nov., a novel species isolated from rice rhizosphere.</title>
        <authorList>
            <person name="Zhao J.J."/>
            <person name="Zhang J."/>
            <person name="Zhang R.J."/>
            <person name="Zhang C.W."/>
            <person name="Yin H.Q."/>
            <person name="Zhang X.X."/>
        </authorList>
    </citation>
    <scope>NUCLEOTIDE SEQUENCE [LARGE SCALE GENOMIC DNA]</scope>
    <source>
        <strain evidence="10 11">E3</strain>
    </source>
</reference>
<dbReference type="PANTHER" id="PTHR23522:SF10">
    <property type="entry name" value="3-PHENYLPROPIONIC ACID TRANSPORTER-RELATED"/>
    <property type="match status" value="1"/>
</dbReference>
<evidence type="ECO:0000256" key="6">
    <source>
        <dbReference type="ARBA" id="ARBA00022989"/>
    </source>
</evidence>
<keyword evidence="7 8" id="KW-0472">Membrane</keyword>
<evidence type="ECO:0000313" key="11">
    <source>
        <dbReference type="Proteomes" id="UP000006334"/>
    </source>
</evidence>